<reference evidence="1 2" key="1">
    <citation type="submission" date="2018-10" db="EMBL/GenBank/DDBJ databases">
        <title>Draft genome sequence of the microsporidian Tubulinosema ratisbonensis.</title>
        <authorList>
            <person name="Polonais V."/>
            <person name="Peyretaillade E."/>
            <person name="Niehus S."/>
            <person name="Wawrzyniak I."/>
            <person name="Franchet A."/>
            <person name="Gaspin C."/>
            <person name="Reichstadt M."/>
            <person name="Belser C."/>
            <person name="Labadie K."/>
            <person name="Delbac F."/>
            <person name="Ferrandon D."/>
        </authorList>
    </citation>
    <scope>NUCLEOTIDE SEQUENCE [LARGE SCALE GENOMIC DNA]</scope>
    <source>
        <strain evidence="1 2">Franzen</strain>
    </source>
</reference>
<keyword evidence="2" id="KW-1185">Reference proteome</keyword>
<accession>A0A437AIV7</accession>
<dbReference type="EMBL" id="RCSS01000647">
    <property type="protein sequence ID" value="RVD91101.1"/>
    <property type="molecule type" value="Genomic_DNA"/>
</dbReference>
<dbReference type="VEuPathDB" id="MicrosporidiaDB:TUBRATIS_24600"/>
<gene>
    <name evidence="1" type="ORF">TUBRATIS_24600</name>
</gene>
<dbReference type="AlphaFoldDB" id="A0A437AIV7"/>
<name>A0A437AIV7_9MICR</name>
<protein>
    <submittedName>
        <fullName evidence="1">Uncharacterized protein</fullName>
    </submittedName>
</protein>
<evidence type="ECO:0000313" key="1">
    <source>
        <dbReference type="EMBL" id="RVD91101.1"/>
    </source>
</evidence>
<evidence type="ECO:0000313" key="2">
    <source>
        <dbReference type="Proteomes" id="UP000282876"/>
    </source>
</evidence>
<proteinExistence type="predicted"/>
<organism evidence="1 2">
    <name type="scientific">Tubulinosema ratisbonensis</name>
    <dbReference type="NCBI Taxonomy" id="291195"/>
    <lineage>
        <taxon>Eukaryota</taxon>
        <taxon>Fungi</taxon>
        <taxon>Fungi incertae sedis</taxon>
        <taxon>Microsporidia</taxon>
        <taxon>Tubulinosematoidea</taxon>
        <taxon>Tubulinosematidae</taxon>
        <taxon>Tubulinosema</taxon>
    </lineage>
</organism>
<sequence length="187" mass="21095">MQFLNFLHSFEAAIKRSICNTSSEEFLNINQPGKTSKRICKQNSFKNHVANEKGQVYTQYSDNDVLYNSDDDISTKSNEEICELNTPTEVRDFIDDFLLDNQEISLTGHIEINEIQNCASSSYYENNLLSAPSSILLDKFKDSLCSKNIDNEFEIAGTGISDPIKDEDDVLTLLNFSSPKNVTSNLI</sequence>
<dbReference type="Proteomes" id="UP000282876">
    <property type="component" value="Unassembled WGS sequence"/>
</dbReference>
<comment type="caution">
    <text evidence="1">The sequence shown here is derived from an EMBL/GenBank/DDBJ whole genome shotgun (WGS) entry which is preliminary data.</text>
</comment>